<accession>A0A1R2CJ30</accession>
<gene>
    <name evidence="2" type="ORF">SteCoe_8963</name>
</gene>
<dbReference type="OrthoDB" id="326969at2759"/>
<evidence type="ECO:0000313" key="2">
    <source>
        <dbReference type="EMBL" id="OMJ88956.1"/>
    </source>
</evidence>
<dbReference type="AlphaFoldDB" id="A0A1R2CJ30"/>
<protein>
    <submittedName>
        <fullName evidence="2">Uncharacterized protein</fullName>
    </submittedName>
</protein>
<evidence type="ECO:0000313" key="3">
    <source>
        <dbReference type="Proteomes" id="UP000187209"/>
    </source>
</evidence>
<feature type="compositionally biased region" description="Polar residues" evidence="1">
    <location>
        <begin position="444"/>
        <end position="453"/>
    </location>
</feature>
<organism evidence="2 3">
    <name type="scientific">Stentor coeruleus</name>
    <dbReference type="NCBI Taxonomy" id="5963"/>
    <lineage>
        <taxon>Eukaryota</taxon>
        <taxon>Sar</taxon>
        <taxon>Alveolata</taxon>
        <taxon>Ciliophora</taxon>
        <taxon>Postciliodesmatophora</taxon>
        <taxon>Heterotrichea</taxon>
        <taxon>Heterotrichida</taxon>
        <taxon>Stentoridae</taxon>
        <taxon>Stentor</taxon>
    </lineage>
</organism>
<evidence type="ECO:0000256" key="1">
    <source>
        <dbReference type="SAM" id="MobiDB-lite"/>
    </source>
</evidence>
<feature type="region of interest" description="Disordered" evidence="1">
    <location>
        <begin position="428"/>
        <end position="458"/>
    </location>
</feature>
<comment type="caution">
    <text evidence="2">The sequence shown here is derived from an EMBL/GenBank/DDBJ whole genome shotgun (WGS) entry which is preliminary data.</text>
</comment>
<dbReference type="EMBL" id="MPUH01000137">
    <property type="protein sequence ID" value="OMJ88956.1"/>
    <property type="molecule type" value="Genomic_DNA"/>
</dbReference>
<dbReference type="Proteomes" id="UP000187209">
    <property type="component" value="Unassembled WGS sequence"/>
</dbReference>
<sequence>MESFQKDLLKFFVSYIGSLYEEPELPDKLVRRMMKVKKVQQIIIDCMCRLEPIVAKEISKSRYSALGSSISVKVNESRLIKLSKDVKHLMNNYENIQSKLGSVNNIVNSLDTSLIVTTDIEESDQEKTTESSLVTFLSSIAKKQITTNEEIEEYSSDTWTKHTEVEKLLKNEVEIYSARCNAFENKYYYKVRAIKQKAGIKIKALENQIENISAYYINKITQLGMINEDIKSQQLENFYSEQEILNQAIDFTPASDLLTAGSIIKSLTATRLILEKNRRIDEKIIKGLNIKIIMIGNKYTESQEQCSKLMRYLSSLTWCFGNLIENSRLAPEEKKEVLGLLSDQEYYQIEDKLKSVSFMESYSQENISKKLDNFRESLSVISQTIKNENVKAKLNKMTEDFHLDILKTRPKLNKIILMEDRLEKSPRKYSEKLKVSPKSRSNKSPKYITTPTTRESDKSPFFENSLEIIKKNFLTIEEEIKAKNKALADDLTFFTKSLRSPVKSRNSLENEAISMSKFRSYKNRIEYINKENQTNEGFLSRSWVELSQQTDTKVQVAISTQTDIIKQKVLIVNEQGQYAYTEKELLEEEFYEKKDQQTQTEKSQKRFEYTEIKEPKELNNSILLVRGLMKKSTVPPKTENITVKKHEVGSMIENLISKRLSGLVLPINEINKFNTKSEKYDDKNDENITEEYHKEFNIQSQFFGFKKTSFIEIQRLWEEVINRRLTDGEKDKISVYLRGYLGTDQFDIEKNKIINLLEAAKSDKSINNPFMYLIKEFKTKMSILDNWKRILLKVFFKVSKENADKTNDYSDMVFNSAVLLRFIKNKHISTEGKEGMKKSETSLIFKPDKWIVSSPSPTLISKRIVTSRFLGNNKAKTEINRISKTPTRMSTKHELTRFPLI</sequence>
<reference evidence="2 3" key="1">
    <citation type="submission" date="2016-11" db="EMBL/GenBank/DDBJ databases">
        <title>The macronuclear genome of Stentor coeruleus: a giant cell with tiny introns.</title>
        <authorList>
            <person name="Slabodnick M."/>
            <person name="Ruby J.G."/>
            <person name="Reiff S.B."/>
            <person name="Swart E.C."/>
            <person name="Gosai S."/>
            <person name="Prabakaran S."/>
            <person name="Witkowska E."/>
            <person name="Larue G.E."/>
            <person name="Fisher S."/>
            <person name="Freeman R.M."/>
            <person name="Gunawardena J."/>
            <person name="Chu W."/>
            <person name="Stover N.A."/>
            <person name="Gregory B.D."/>
            <person name="Nowacki M."/>
            <person name="Derisi J."/>
            <person name="Roy S.W."/>
            <person name="Marshall W.F."/>
            <person name="Sood P."/>
        </authorList>
    </citation>
    <scope>NUCLEOTIDE SEQUENCE [LARGE SCALE GENOMIC DNA]</scope>
    <source>
        <strain evidence="2">WM001</strain>
    </source>
</reference>
<keyword evidence="3" id="KW-1185">Reference proteome</keyword>
<name>A0A1R2CJ30_9CILI</name>
<proteinExistence type="predicted"/>